<proteinExistence type="predicted"/>
<accession>A0A0V0R031</accession>
<dbReference type="CDD" id="cd00051">
    <property type="entry name" value="EFh"/>
    <property type="match status" value="1"/>
</dbReference>
<dbReference type="InParanoid" id="A0A0V0R031"/>
<feature type="domain" description="EF-hand" evidence="2">
    <location>
        <begin position="1"/>
        <end position="36"/>
    </location>
</feature>
<evidence type="ECO:0000256" key="1">
    <source>
        <dbReference type="ARBA" id="ARBA00022837"/>
    </source>
</evidence>
<name>A0A0V0R031_PSEPJ</name>
<dbReference type="Gene3D" id="1.10.238.10">
    <property type="entry name" value="EF-hand"/>
    <property type="match status" value="1"/>
</dbReference>
<dbReference type="InterPro" id="IPR011992">
    <property type="entry name" value="EF-hand-dom_pair"/>
</dbReference>
<dbReference type="OMA" id="GKSQCSI"/>
<evidence type="ECO:0000259" key="2">
    <source>
        <dbReference type="PROSITE" id="PS50222"/>
    </source>
</evidence>
<dbReference type="Pfam" id="PF13499">
    <property type="entry name" value="EF-hand_7"/>
    <property type="match status" value="1"/>
</dbReference>
<dbReference type="AlphaFoldDB" id="A0A0V0R031"/>
<reference evidence="3 4" key="1">
    <citation type="journal article" date="2015" name="Sci. Rep.">
        <title>Genome of the facultative scuticociliatosis pathogen Pseudocohnilembus persalinus provides insight into its virulence through horizontal gene transfer.</title>
        <authorList>
            <person name="Xiong J."/>
            <person name="Wang G."/>
            <person name="Cheng J."/>
            <person name="Tian M."/>
            <person name="Pan X."/>
            <person name="Warren A."/>
            <person name="Jiang C."/>
            <person name="Yuan D."/>
            <person name="Miao W."/>
        </authorList>
    </citation>
    <scope>NUCLEOTIDE SEQUENCE [LARGE SCALE GENOMIC DNA]</scope>
    <source>
        <strain evidence="3">36N120E</strain>
    </source>
</reference>
<dbReference type="PROSITE" id="PS00018">
    <property type="entry name" value="EF_HAND_1"/>
    <property type="match status" value="1"/>
</dbReference>
<dbReference type="Proteomes" id="UP000054937">
    <property type="component" value="Unassembled WGS sequence"/>
</dbReference>
<dbReference type="GO" id="GO:0005509">
    <property type="term" value="F:calcium ion binding"/>
    <property type="evidence" value="ECO:0007669"/>
    <property type="project" value="InterPro"/>
</dbReference>
<dbReference type="SUPFAM" id="SSF47473">
    <property type="entry name" value="EF-hand"/>
    <property type="match status" value="1"/>
</dbReference>
<keyword evidence="4" id="KW-1185">Reference proteome</keyword>
<dbReference type="SMART" id="SM00054">
    <property type="entry name" value="EFh"/>
    <property type="match status" value="2"/>
</dbReference>
<dbReference type="PROSITE" id="PS50222">
    <property type="entry name" value="EF_HAND_2"/>
    <property type="match status" value="2"/>
</dbReference>
<organism evidence="3 4">
    <name type="scientific">Pseudocohnilembus persalinus</name>
    <name type="common">Ciliate</name>
    <dbReference type="NCBI Taxonomy" id="266149"/>
    <lineage>
        <taxon>Eukaryota</taxon>
        <taxon>Sar</taxon>
        <taxon>Alveolata</taxon>
        <taxon>Ciliophora</taxon>
        <taxon>Intramacronucleata</taxon>
        <taxon>Oligohymenophorea</taxon>
        <taxon>Scuticociliatia</taxon>
        <taxon>Philasterida</taxon>
        <taxon>Pseudocohnilembidae</taxon>
        <taxon>Pseudocohnilembus</taxon>
    </lineage>
</organism>
<sequence length="418" mass="46972">MEENQVKEIFNKIDKDGNGTISFEEFSEILKELNIDLTQYKVKKIFRQLDINKDEKVSYQEFLLWWQQGHQKGLEKLVFLSLKANKIMNKVNKKMDKTGGIDVDVNDIVEHDLRLAVGDAPTKSYIGLNVVGNEESEKISKNLIDGFENINQKNPAIVIKIGTSDVEAAKESFTDLMEQIFTLAETLAPPEIADSYLSAIKYEVISKDNFVLIGIQAQNEILDKLIDDVHQFLAFVPKETPLKAQFNINFGTTIGELLDHKDQNVQEVAKDLSLNINFNLKAGRQIVQKARDLGLASLLSKAYGKTEKFQAALGCNLAMLSAAKLHLQYKSVTDLMNSTYDFPQDATLGSYLKKISEEVELDEIGGQVPLFEEIVDAFKNNANSDISINVLGPRVAVSLEAQTHGVQQLYDYVFQQQE</sequence>
<dbReference type="EMBL" id="LDAU01000078">
    <property type="protein sequence ID" value="KRX07897.1"/>
    <property type="molecule type" value="Genomic_DNA"/>
</dbReference>
<evidence type="ECO:0000313" key="4">
    <source>
        <dbReference type="Proteomes" id="UP000054937"/>
    </source>
</evidence>
<dbReference type="InterPro" id="IPR018247">
    <property type="entry name" value="EF_Hand_1_Ca_BS"/>
</dbReference>
<protein>
    <recommendedName>
        <fullName evidence="2">EF-hand domain-containing protein</fullName>
    </recommendedName>
</protein>
<comment type="caution">
    <text evidence="3">The sequence shown here is derived from an EMBL/GenBank/DDBJ whole genome shotgun (WGS) entry which is preliminary data.</text>
</comment>
<keyword evidence="1" id="KW-0106">Calcium</keyword>
<evidence type="ECO:0000313" key="3">
    <source>
        <dbReference type="EMBL" id="KRX07897.1"/>
    </source>
</evidence>
<gene>
    <name evidence="3" type="ORF">PPERSA_10285</name>
</gene>
<dbReference type="OrthoDB" id="293868at2759"/>
<dbReference type="InterPro" id="IPR002048">
    <property type="entry name" value="EF_hand_dom"/>
</dbReference>
<feature type="domain" description="EF-hand" evidence="2">
    <location>
        <begin position="41"/>
        <end position="72"/>
    </location>
</feature>